<dbReference type="AlphaFoldDB" id="A0A6A7AUG6"/>
<reference evidence="2" key="1">
    <citation type="submission" date="2020-01" db="EMBL/GenBank/DDBJ databases">
        <authorList>
            <consortium name="DOE Joint Genome Institute"/>
            <person name="Haridas S."/>
            <person name="Albert R."/>
            <person name="Binder M."/>
            <person name="Bloem J."/>
            <person name="Labutti K."/>
            <person name="Salamov A."/>
            <person name="Andreopoulos B."/>
            <person name="Baker S.E."/>
            <person name="Barry K."/>
            <person name="Bills G."/>
            <person name="Bluhm B.H."/>
            <person name="Cannon C."/>
            <person name="Castanera R."/>
            <person name="Culley D.E."/>
            <person name="Daum C."/>
            <person name="Ezra D."/>
            <person name="Gonzalez J.B."/>
            <person name="Henrissat B."/>
            <person name="Kuo A."/>
            <person name="Liang C."/>
            <person name="Lipzen A."/>
            <person name="Lutzoni F."/>
            <person name="Magnuson J."/>
            <person name="Mondo S."/>
            <person name="Nolan M."/>
            <person name="Ohm R."/>
            <person name="Pangilinan J."/>
            <person name="Park H.-J."/>
            <person name="Ramirez L."/>
            <person name="Alfaro M."/>
            <person name="Sun H."/>
            <person name="Tritt A."/>
            <person name="Yoshinaga Y."/>
            <person name="Zwiers L.-H."/>
            <person name="Turgeon B.G."/>
            <person name="Goodwin S.B."/>
            <person name="Spatafora J.W."/>
            <person name="Crous P.W."/>
            <person name="Grigoriev I.V."/>
        </authorList>
    </citation>
    <scope>NUCLEOTIDE SEQUENCE</scope>
    <source>
        <strain evidence="2">IPT5</strain>
    </source>
</reference>
<feature type="region of interest" description="Disordered" evidence="1">
    <location>
        <begin position="126"/>
        <end position="181"/>
    </location>
</feature>
<keyword evidence="3" id="KW-1185">Reference proteome</keyword>
<evidence type="ECO:0000313" key="2">
    <source>
        <dbReference type="EMBL" id="KAF2845849.1"/>
    </source>
</evidence>
<accession>A0A6A7AUG6</accession>
<gene>
    <name evidence="2" type="ORF">T440DRAFT_254748</name>
</gene>
<dbReference type="Proteomes" id="UP000799423">
    <property type="component" value="Unassembled WGS sequence"/>
</dbReference>
<evidence type="ECO:0000256" key="1">
    <source>
        <dbReference type="SAM" id="MobiDB-lite"/>
    </source>
</evidence>
<sequence>MSSFEVSRIPLRLLLEPPCPEDCFPGPQRIGLYASDVLYRWVAGTKGDPSLDGGTSRRLAKQCGIREEDVAQWFKAAMARRARGWKKTLVKGGWYKEKHHNMDWLEVGFASLMHKDSNSQISRVDSLVPGSSHSAQGALESGTSSKTTGRGKGKVHDNGISPDPGISLTVAPTSTTSDCSSEGRGQVMWPCTFCVQSVEPERWRSHEAKHRPRPTWICLRYGARLALHPDARNDSSSKAPEHTVCAFCMEPNPSDEHLLHKHRIVECMARPLSARTYGKRNMLVQHCKWVHGTKALSDLALSTWENEEKADEIKSWVCGFCKGKFTWWPHRQAHVAKHLKAGLRRVDWKYGTVPFEDAYQDTERRRTADRITKENTLAYWDQVVQPTLGSVPLPFTALSIADRYIPGINEP</sequence>
<feature type="compositionally biased region" description="Polar residues" evidence="1">
    <location>
        <begin position="126"/>
        <end position="135"/>
    </location>
</feature>
<dbReference type="OrthoDB" id="10056939at2759"/>
<organism evidence="2 3">
    <name type="scientific">Plenodomus tracheiphilus IPT5</name>
    <dbReference type="NCBI Taxonomy" id="1408161"/>
    <lineage>
        <taxon>Eukaryota</taxon>
        <taxon>Fungi</taxon>
        <taxon>Dikarya</taxon>
        <taxon>Ascomycota</taxon>
        <taxon>Pezizomycotina</taxon>
        <taxon>Dothideomycetes</taxon>
        <taxon>Pleosporomycetidae</taxon>
        <taxon>Pleosporales</taxon>
        <taxon>Pleosporineae</taxon>
        <taxon>Leptosphaeriaceae</taxon>
        <taxon>Plenodomus</taxon>
    </lineage>
</organism>
<name>A0A6A7AUG6_9PLEO</name>
<feature type="compositionally biased region" description="Polar residues" evidence="1">
    <location>
        <begin position="170"/>
        <end position="180"/>
    </location>
</feature>
<evidence type="ECO:0008006" key="4">
    <source>
        <dbReference type="Google" id="ProtNLM"/>
    </source>
</evidence>
<evidence type="ECO:0000313" key="3">
    <source>
        <dbReference type="Proteomes" id="UP000799423"/>
    </source>
</evidence>
<proteinExistence type="predicted"/>
<protein>
    <recommendedName>
        <fullName evidence="4">C2H2-type domain-containing protein</fullName>
    </recommendedName>
</protein>
<dbReference type="EMBL" id="MU006341">
    <property type="protein sequence ID" value="KAF2845849.1"/>
    <property type="molecule type" value="Genomic_DNA"/>
</dbReference>